<dbReference type="GO" id="GO:0005886">
    <property type="term" value="C:plasma membrane"/>
    <property type="evidence" value="ECO:0007669"/>
    <property type="project" value="TreeGrafter"/>
</dbReference>
<dbReference type="GO" id="GO:0007411">
    <property type="term" value="P:axon guidance"/>
    <property type="evidence" value="ECO:0007669"/>
    <property type="project" value="TreeGrafter"/>
</dbReference>
<evidence type="ECO:0000313" key="10">
    <source>
        <dbReference type="Proteomes" id="UP000324832"/>
    </source>
</evidence>
<dbReference type="PROSITE" id="PS50835">
    <property type="entry name" value="IG_LIKE"/>
    <property type="match status" value="4"/>
</dbReference>
<dbReference type="InterPro" id="IPR003599">
    <property type="entry name" value="Ig_sub"/>
</dbReference>
<keyword evidence="5" id="KW-0393">Immunoglobulin domain</keyword>
<keyword evidence="3" id="KW-1015">Disulfide bond</keyword>
<evidence type="ECO:0000256" key="4">
    <source>
        <dbReference type="ARBA" id="ARBA00023180"/>
    </source>
</evidence>
<evidence type="ECO:0000313" key="9">
    <source>
        <dbReference type="EMBL" id="VVC95270.1"/>
    </source>
</evidence>
<dbReference type="SMART" id="SM00408">
    <property type="entry name" value="IGc2"/>
    <property type="match status" value="3"/>
</dbReference>
<dbReference type="FunFam" id="2.60.40.10:FF:000333">
    <property type="entry name" value="Down syndrome cell adhesion molecule"/>
    <property type="match status" value="1"/>
</dbReference>
<dbReference type="InterPro" id="IPR036179">
    <property type="entry name" value="Ig-like_dom_sf"/>
</dbReference>
<evidence type="ECO:0000259" key="8">
    <source>
        <dbReference type="PROSITE" id="PS50835"/>
    </source>
</evidence>
<dbReference type="InterPro" id="IPR013098">
    <property type="entry name" value="Ig_I-set"/>
</dbReference>
<dbReference type="GO" id="GO:0007156">
    <property type="term" value="P:homophilic cell adhesion via plasma membrane adhesion molecules"/>
    <property type="evidence" value="ECO:0007669"/>
    <property type="project" value="TreeGrafter"/>
</dbReference>
<dbReference type="FunFam" id="2.60.40.10:FF:000032">
    <property type="entry name" value="palladin isoform X1"/>
    <property type="match status" value="1"/>
</dbReference>
<gene>
    <name evidence="9" type="ORF">LSINAPIS_LOCUS7022</name>
</gene>
<keyword evidence="2" id="KW-0964">Secreted</keyword>
<evidence type="ECO:0000256" key="5">
    <source>
        <dbReference type="ARBA" id="ARBA00023319"/>
    </source>
</evidence>
<dbReference type="InterPro" id="IPR013783">
    <property type="entry name" value="Ig-like_fold"/>
</dbReference>
<protein>
    <recommendedName>
        <fullName evidence="7">Hemolin</fullName>
    </recommendedName>
</protein>
<dbReference type="Gene3D" id="2.60.40.10">
    <property type="entry name" value="Immunoglobulins"/>
    <property type="match status" value="3"/>
</dbReference>
<sequence>MRISSKNTGCAMTNDVEVLLLQVVSAVVGLLTPIRLKKAINSIWYRETSSGALREVRTGEGGGRYAVAGVGDAGLTGDALSVVNSGGTANMSCSWGGWPSPRLEWLHNGAPVSSGVSGGRVQVQSGGGQLVIAAVTRADRGVYQCMARNERDSAQASAELRLGVLRPGQVVTLKCSAAGSPPPHFSWLLDGQPLNTMARGHRYSVEQFAAKNNEVVSYLNISSVRADDGGLYTWPPYVRSIGPIRAVAGRELSLYCPYSGYPISVSGEYPVCSSSVKWERDGSQVEWGGGISGALRVARVEAAHGGAYTCTEGKRAQVSCSVISGDMPVHFLWLKDNGPIPSSLQVEERAADFFSNLVFKEVSARHSGSYTCVASNSAAKVNYTAELVVKGNHETTHQLASHQLHQIAPCHIRTFTLKHQINIDLKKNYLWI</sequence>
<evidence type="ECO:0000256" key="6">
    <source>
        <dbReference type="ARBA" id="ARBA00061228"/>
    </source>
</evidence>
<accession>A0A5E4QC33</accession>
<reference evidence="9 10" key="1">
    <citation type="submission" date="2017-07" db="EMBL/GenBank/DDBJ databases">
        <authorList>
            <person name="Talla V."/>
            <person name="Backstrom N."/>
        </authorList>
    </citation>
    <scope>NUCLEOTIDE SEQUENCE [LARGE SCALE GENOMIC DNA]</scope>
</reference>
<comment type="subcellular location">
    <subcellularLocation>
        <location evidence="1">Secreted</location>
    </subcellularLocation>
</comment>
<dbReference type="PANTHER" id="PTHR10075:SF14">
    <property type="entry name" value="CELL ADHESION MOLECULE DSCAM2-RELATED"/>
    <property type="match status" value="1"/>
</dbReference>
<dbReference type="AlphaFoldDB" id="A0A5E4QC33"/>
<evidence type="ECO:0000256" key="1">
    <source>
        <dbReference type="ARBA" id="ARBA00004613"/>
    </source>
</evidence>
<dbReference type="InterPro" id="IPR007110">
    <property type="entry name" value="Ig-like_dom"/>
</dbReference>
<dbReference type="Pfam" id="PF07679">
    <property type="entry name" value="I-set"/>
    <property type="match status" value="2"/>
</dbReference>
<dbReference type="InterPro" id="IPR003598">
    <property type="entry name" value="Ig_sub2"/>
</dbReference>
<dbReference type="Proteomes" id="UP000324832">
    <property type="component" value="Unassembled WGS sequence"/>
</dbReference>
<dbReference type="EMBL" id="FZQP02002238">
    <property type="protein sequence ID" value="VVC95270.1"/>
    <property type="molecule type" value="Genomic_DNA"/>
</dbReference>
<dbReference type="SMART" id="SM00409">
    <property type="entry name" value="IG"/>
    <property type="match status" value="3"/>
</dbReference>
<dbReference type="SUPFAM" id="SSF48726">
    <property type="entry name" value="Immunoglobulin"/>
    <property type="match status" value="3"/>
</dbReference>
<name>A0A5E4QC33_9NEOP</name>
<dbReference type="GO" id="GO:0070593">
    <property type="term" value="P:dendrite self-avoidance"/>
    <property type="evidence" value="ECO:0007669"/>
    <property type="project" value="TreeGrafter"/>
</dbReference>
<feature type="domain" description="Ig-like" evidence="8">
    <location>
        <begin position="83"/>
        <end position="161"/>
    </location>
</feature>
<keyword evidence="4" id="KW-0325">Glycoprotein</keyword>
<evidence type="ECO:0000256" key="2">
    <source>
        <dbReference type="ARBA" id="ARBA00022525"/>
    </source>
</evidence>
<proteinExistence type="inferred from homology"/>
<dbReference type="GO" id="GO:0098632">
    <property type="term" value="F:cell-cell adhesion mediator activity"/>
    <property type="evidence" value="ECO:0007669"/>
    <property type="project" value="TreeGrafter"/>
</dbReference>
<feature type="domain" description="Ig-like" evidence="8">
    <location>
        <begin position="312"/>
        <end position="388"/>
    </location>
</feature>
<dbReference type="GO" id="GO:0005576">
    <property type="term" value="C:extracellular region"/>
    <property type="evidence" value="ECO:0007669"/>
    <property type="project" value="UniProtKB-SubCell"/>
</dbReference>
<comment type="similarity">
    <text evidence="6">Belongs to the hemolin family.</text>
</comment>
<organism evidence="9 10">
    <name type="scientific">Leptidea sinapis</name>
    <dbReference type="NCBI Taxonomy" id="189913"/>
    <lineage>
        <taxon>Eukaryota</taxon>
        <taxon>Metazoa</taxon>
        <taxon>Ecdysozoa</taxon>
        <taxon>Arthropoda</taxon>
        <taxon>Hexapoda</taxon>
        <taxon>Insecta</taxon>
        <taxon>Pterygota</taxon>
        <taxon>Neoptera</taxon>
        <taxon>Endopterygota</taxon>
        <taxon>Lepidoptera</taxon>
        <taxon>Glossata</taxon>
        <taxon>Ditrysia</taxon>
        <taxon>Papilionoidea</taxon>
        <taxon>Pieridae</taxon>
        <taxon>Dismorphiinae</taxon>
        <taxon>Leptidea</taxon>
    </lineage>
</organism>
<dbReference type="PANTHER" id="PTHR10075">
    <property type="entry name" value="BASIGIN RELATED"/>
    <property type="match status" value="1"/>
</dbReference>
<dbReference type="Pfam" id="PF13927">
    <property type="entry name" value="Ig_3"/>
    <property type="match status" value="1"/>
</dbReference>
<evidence type="ECO:0000256" key="7">
    <source>
        <dbReference type="ARBA" id="ARBA00068688"/>
    </source>
</evidence>
<feature type="domain" description="Ig-like" evidence="8">
    <location>
        <begin position="168"/>
        <end position="233"/>
    </location>
</feature>
<evidence type="ECO:0000256" key="3">
    <source>
        <dbReference type="ARBA" id="ARBA00023157"/>
    </source>
</evidence>
<dbReference type="GO" id="GO:0030424">
    <property type="term" value="C:axon"/>
    <property type="evidence" value="ECO:0007669"/>
    <property type="project" value="TreeGrafter"/>
</dbReference>
<feature type="domain" description="Ig-like" evidence="8">
    <location>
        <begin position="235"/>
        <end position="311"/>
    </location>
</feature>
<keyword evidence="10" id="KW-1185">Reference proteome</keyword>